<sequence>MQDYLAAPSTTDLAYCIILEHTLAERDRSPAVVARCVALLKRHLLRYKPSEETLLQIDKFCVQIIAECDIGLSRKLLPWSHSLNQQSSAAKAPVNGAPVPVSSFASASLMKSLNYVRSLVAQHIPRQSFQPAAFAGAPSAPRQTLPSLSSLLSRSFNSQLSPASDGESSGRIDTTLSVPSQRKIESSDGVEDLEYITADVLKWRWNSDQDSAAKLIVGDKYFNAQDLTRSNLLDVGAAALLVSDLDSKKGQPWRHFGTADMPYLDQLLQPSSMSSVTNSASARHHLRIITASKRTKSGEQQPLKLNPTEVGEVITAVCSETSMPNANLMTISTGLSNHRTKPSIDVAVSVLIKLVIDMYILDPGSAAPLTLSMLEDMVCSPRLSSRTRAFDLILNLAVHAHLLEPVVLDDVTTIDEEYPQDLSLDSEAQVGSQRKRTDSNKNTGDSSAIDDFESWILNILYEILLLLVQIEEKQESVWASALSCLLYFVCDGGKIRRIRLKGLDIRVVKALLEVSRMSSWAEVVHSKLISILARMFYDLPDEQGTITTSTPKFLAEQVDMIGGIDFIFLEYSLARTREEKRNLYSLLFDYVLHHINVANIATGGPEYLIDEIQPLATLLSLANAPEAFHISVNLGVDRIGELLRRSVSSALSRYSDSEQLNTILEKVMSEFDSIISSFTHLQKEFSDMRQHTKSYKLLKSIDDGVIGRNVSNAAKLSWATLHSLLHSDRIACRQNGYIWLGDLLVSEISEGSDGNLFLSISSLQQQIALVDLKDSSALSDIPMSIWLMCGLLKSKDSTIRAGFLFVLEVLLMRCKCLLDENELEDSTRNGGDSLPDHCLQKANSVIDIMSSCLSLVAQINETDHFNILKMCDILFSQLCLKVPPASTDAGHLGGGSNTMDKNNKANLGECVPLQETIHRRGLEDVDNSCRSLVCETSSMAALLLQGSVVVPLQLVARVPAVLFYWPLIQLAGAATDNVALGVSVGSKGRGNLPGATSDIRAALLLLLIAKCTADSDAFQEVDGEDFFRVGYPTLAPTFRVRGINEDDIRPDYSSVAKRNEVQHWGEVQD</sequence>
<reference evidence="2" key="1">
    <citation type="journal article" date="2017" name="Nature">
        <title>The genome of Chenopodium quinoa.</title>
        <authorList>
            <person name="Jarvis D.E."/>
            <person name="Ho Y.S."/>
            <person name="Lightfoot D.J."/>
            <person name="Schmoeckel S.M."/>
            <person name="Li B."/>
            <person name="Borm T.J.A."/>
            <person name="Ohyanagi H."/>
            <person name="Mineta K."/>
            <person name="Michell C.T."/>
            <person name="Saber N."/>
            <person name="Kharbatia N.M."/>
            <person name="Rupper R.R."/>
            <person name="Sharp A.R."/>
            <person name="Dally N."/>
            <person name="Boughton B.A."/>
            <person name="Woo Y.H."/>
            <person name="Gao G."/>
            <person name="Schijlen E.G.W.M."/>
            <person name="Guo X."/>
            <person name="Momin A.A."/>
            <person name="Negrao S."/>
            <person name="Al-Babili S."/>
            <person name="Gehring C."/>
            <person name="Roessner U."/>
            <person name="Jung C."/>
            <person name="Murphy K."/>
            <person name="Arold S.T."/>
            <person name="Gojobori T."/>
            <person name="van der Linden C.G."/>
            <person name="van Loo E.N."/>
            <person name="Jellen E.N."/>
            <person name="Maughan P.J."/>
            <person name="Tester M."/>
        </authorList>
    </citation>
    <scope>NUCLEOTIDE SEQUENCE [LARGE SCALE GENOMIC DNA]</scope>
    <source>
        <strain evidence="2">cv. PI 614886</strain>
    </source>
</reference>
<evidence type="ECO:0000313" key="3">
    <source>
        <dbReference type="Proteomes" id="UP000596660"/>
    </source>
</evidence>
<proteinExistence type="predicted"/>
<reference evidence="2" key="2">
    <citation type="submission" date="2021-03" db="UniProtKB">
        <authorList>
            <consortium name="EnsemblPlants"/>
        </authorList>
    </citation>
    <scope>IDENTIFICATION</scope>
</reference>
<feature type="region of interest" description="Disordered" evidence="1">
    <location>
        <begin position="425"/>
        <end position="444"/>
    </location>
</feature>
<dbReference type="OMA" id="TDLTYNM"/>
<evidence type="ECO:0000256" key="1">
    <source>
        <dbReference type="SAM" id="MobiDB-lite"/>
    </source>
</evidence>
<dbReference type="Gramene" id="AUR62040961-RA">
    <property type="protein sequence ID" value="AUR62040961-RA:cds"/>
    <property type="gene ID" value="AUR62040961"/>
</dbReference>
<dbReference type="PANTHER" id="PTHR34958:SF1">
    <property type="entry name" value="ARMADILLO-LIKE HELICAL DOMAIN-CONTAINING PROTEIN"/>
    <property type="match status" value="1"/>
</dbReference>
<protein>
    <submittedName>
        <fullName evidence="2">Uncharacterized protein</fullName>
    </submittedName>
</protein>
<dbReference type="AlphaFoldDB" id="A0A803N5T8"/>
<feature type="region of interest" description="Disordered" evidence="1">
    <location>
        <begin position="159"/>
        <end position="183"/>
    </location>
</feature>
<accession>A0A803N5T8</accession>
<dbReference type="PANTHER" id="PTHR34958">
    <property type="entry name" value="CONDITIONAL LOSS-OF-GROWTH 1"/>
    <property type="match status" value="1"/>
</dbReference>
<name>A0A803N5T8_CHEQI</name>
<keyword evidence="3" id="KW-1185">Reference proteome</keyword>
<dbReference type="EnsemblPlants" id="AUR62040961-RA">
    <property type="protein sequence ID" value="AUR62040961-RA:cds"/>
    <property type="gene ID" value="AUR62040961"/>
</dbReference>
<evidence type="ECO:0000313" key="2">
    <source>
        <dbReference type="EnsemblPlants" id="AUR62040961-RA:cds"/>
    </source>
</evidence>
<organism evidence="2 3">
    <name type="scientific">Chenopodium quinoa</name>
    <name type="common">Quinoa</name>
    <dbReference type="NCBI Taxonomy" id="63459"/>
    <lineage>
        <taxon>Eukaryota</taxon>
        <taxon>Viridiplantae</taxon>
        <taxon>Streptophyta</taxon>
        <taxon>Embryophyta</taxon>
        <taxon>Tracheophyta</taxon>
        <taxon>Spermatophyta</taxon>
        <taxon>Magnoliopsida</taxon>
        <taxon>eudicotyledons</taxon>
        <taxon>Gunneridae</taxon>
        <taxon>Pentapetalae</taxon>
        <taxon>Caryophyllales</taxon>
        <taxon>Chenopodiaceae</taxon>
        <taxon>Chenopodioideae</taxon>
        <taxon>Atripliceae</taxon>
        <taxon>Chenopodium</taxon>
    </lineage>
</organism>
<dbReference type="Proteomes" id="UP000596660">
    <property type="component" value="Unplaced"/>
</dbReference>
<feature type="compositionally biased region" description="Polar residues" evidence="1">
    <location>
        <begin position="171"/>
        <end position="180"/>
    </location>
</feature>